<dbReference type="GO" id="GO:0007031">
    <property type="term" value="P:peroxisome organization"/>
    <property type="evidence" value="ECO:0007669"/>
    <property type="project" value="UniProtKB-ARBA"/>
</dbReference>
<name>A0A1X6NG12_9APHY</name>
<dbReference type="Proteomes" id="UP000194127">
    <property type="component" value="Unassembled WGS sequence"/>
</dbReference>
<evidence type="ECO:0000259" key="2">
    <source>
        <dbReference type="SMART" id="SM00694"/>
    </source>
</evidence>
<keyword evidence="4" id="KW-1185">Reference proteome</keyword>
<dbReference type="RefSeq" id="XP_024344369.1">
    <property type="nucleotide sequence ID" value="XM_024480198.1"/>
</dbReference>
<dbReference type="STRING" id="670580.A0A1X6NG12"/>
<feature type="domain" description="Peroxin/Ferlin" evidence="2">
    <location>
        <begin position="188"/>
        <end position="225"/>
    </location>
</feature>
<evidence type="ECO:0000313" key="3">
    <source>
        <dbReference type="EMBL" id="OSX67575.1"/>
    </source>
</evidence>
<reference evidence="3 4" key="1">
    <citation type="submission" date="2017-04" db="EMBL/GenBank/DDBJ databases">
        <title>Genome Sequence of the Model Brown-Rot Fungus Postia placenta SB12.</title>
        <authorList>
            <consortium name="DOE Joint Genome Institute"/>
            <person name="Gaskell J."/>
            <person name="Kersten P."/>
            <person name="Larrondo L.F."/>
            <person name="Canessa P."/>
            <person name="Martinez D."/>
            <person name="Hibbett D."/>
            <person name="Schmoll M."/>
            <person name="Kubicek C.P."/>
            <person name="Martinez A.T."/>
            <person name="Yadav J."/>
            <person name="Master E."/>
            <person name="Magnuson J.K."/>
            <person name="James T."/>
            <person name="Yaver D."/>
            <person name="Berka R."/>
            <person name="Labutti K."/>
            <person name="Lipzen A."/>
            <person name="Aerts A."/>
            <person name="Barry K."/>
            <person name="Henrissat B."/>
            <person name="Blanchette R."/>
            <person name="Grigoriev I."/>
            <person name="Cullen D."/>
        </authorList>
    </citation>
    <scope>NUCLEOTIDE SEQUENCE [LARGE SCALE GENOMIC DNA]</scope>
    <source>
        <strain evidence="3 4">MAD-698-R-SB12</strain>
    </source>
</reference>
<gene>
    <name evidence="3" type="ORF">POSPLADRAFT_1051706</name>
</gene>
<evidence type="ECO:0000256" key="1">
    <source>
        <dbReference type="SAM" id="MobiDB-lite"/>
    </source>
</evidence>
<protein>
    <recommendedName>
        <fullName evidence="2">Peroxin/Ferlin domain-containing protein</fullName>
    </recommendedName>
</protein>
<dbReference type="SMART" id="SM00694">
    <property type="entry name" value="DysFC"/>
    <property type="match status" value="1"/>
</dbReference>
<dbReference type="InterPro" id="IPR006614">
    <property type="entry name" value="Peroxin/Ferlin"/>
</dbReference>
<sequence>MSTSAGPSRTPLRGPPPLLAQDDQEAAAEARHHLSPKIGLFRVLPSFHRARPKWKDAKDAKKQEHGVDIQQDFLPTMGSAAFDTGLVQLHDDLLGKSDTGASVYRWAVLYENQRGATFFSSGYYSPQTLLPFDPPAYTLPTPKPSKRVWRKQPTVSLSSYPLPDGTWHWISHTWMVDMRGDGEVQHDGFEYAWSFRSRNWRAEVGFLSAGGFVRRRRWVRLMARDEGKKIGEREGAGILAADAERAGKEVEGEREEAGMQEASREVAFGPQILHNNAGATRPPSVVPSIMDEDEEGRIRVWRGDDGDWQRCHAALRRPRRDGKKLELWKKWFGFAFEGEAPGSQPLPIADEYGDTESDAYRGKGKVKARQYEVSPSSSQDNSLDSETGEDGAEIPKEYIRQTIRLHGSDILHLFVYPDSRAQFLEILDAAGMLGDLKSSMGISDSTEVLDFWSYAHHLEPLDGVGEELPEEPDTKSTESGGDES</sequence>
<dbReference type="Pfam" id="PF06398">
    <property type="entry name" value="Pex24p"/>
    <property type="match status" value="1"/>
</dbReference>
<dbReference type="AlphaFoldDB" id="A0A1X6NG12"/>
<dbReference type="GO" id="GO:0005778">
    <property type="term" value="C:peroxisomal membrane"/>
    <property type="evidence" value="ECO:0007669"/>
    <property type="project" value="UniProtKB-ARBA"/>
</dbReference>
<dbReference type="GeneID" id="36325148"/>
<proteinExistence type="predicted"/>
<dbReference type="InterPro" id="IPR010482">
    <property type="entry name" value="TECPR1-like_DysF"/>
</dbReference>
<dbReference type="EMBL" id="KZ110591">
    <property type="protein sequence ID" value="OSX67575.1"/>
    <property type="molecule type" value="Genomic_DNA"/>
</dbReference>
<dbReference type="OrthoDB" id="72441at2759"/>
<feature type="region of interest" description="Disordered" evidence="1">
    <location>
        <begin position="343"/>
        <end position="393"/>
    </location>
</feature>
<evidence type="ECO:0000313" key="4">
    <source>
        <dbReference type="Proteomes" id="UP000194127"/>
    </source>
</evidence>
<feature type="region of interest" description="Disordered" evidence="1">
    <location>
        <begin position="461"/>
        <end position="484"/>
    </location>
</feature>
<organism evidence="3 4">
    <name type="scientific">Postia placenta MAD-698-R-SB12</name>
    <dbReference type="NCBI Taxonomy" id="670580"/>
    <lineage>
        <taxon>Eukaryota</taxon>
        <taxon>Fungi</taxon>
        <taxon>Dikarya</taxon>
        <taxon>Basidiomycota</taxon>
        <taxon>Agaricomycotina</taxon>
        <taxon>Agaricomycetes</taxon>
        <taxon>Polyporales</taxon>
        <taxon>Adustoporiaceae</taxon>
        <taxon>Rhodonia</taxon>
    </lineage>
</organism>
<feature type="region of interest" description="Disordered" evidence="1">
    <location>
        <begin position="1"/>
        <end position="29"/>
    </location>
</feature>
<feature type="compositionally biased region" description="Low complexity" evidence="1">
    <location>
        <begin position="374"/>
        <end position="385"/>
    </location>
</feature>
<accession>A0A1X6NG12</accession>